<evidence type="ECO:0000313" key="1">
    <source>
        <dbReference type="EMBL" id="KAK2950880.1"/>
    </source>
</evidence>
<dbReference type="Proteomes" id="UP001281761">
    <property type="component" value="Unassembled WGS sequence"/>
</dbReference>
<name>A0ABQ9XI53_9EUKA</name>
<sequence>MSQSSFTECQSTFPNLGSTSSACCVQFVSVPTITQCFFHLCNATGRAATLYFFRSTAHLTNSTFVKCSSLEYYGGAIGLSIVKSVSFSSIQFRECSAKIAGSADLIYITTSTSLLNTSSIQYCDSTSGSPNIFDPNSPDTILSLIPQLVANDGLFVTAFSMKWETSKCVVDVELSSSVVGTMGVLLEGGNVPRLIHVPFGSPETPSNVGKTEVSVGAQGVLPDLGEGKGFSIRSVGFAGKEILGRLDGMEAELTSDLAGTLKLSGVFLKTGPSSIVVKDKNGKTFTISLPTNSGTALSGPISLSSSDASKLKYGEEYWIDKMTLGTFTSAFTAAVSFIVPSPVAKVSSFSRQVDDDWMTLSFSGSGLVGESYTLTLTEQNPIGIAHTKKVTLVPTSSTALSKRNVTLFPPTQSDLKYGTTYKVTNLVSSISSQSTVLQSFVISTPTEPSRVIGVSISDYSETEKKAEICVSGLMMSEGERYTLVVNETGTTTEKRMNVTFSSQTEGRGSATLFPHLGADLEYNTNYTLTSVLDSESQPILFISGLTFKTKAEPPRLVTLVVGGYDAEVKNVEFWMTGRELSEGSKYEVGLSVSGEEKMKVLMGLNESSGRWEGSGCLFPIEDAELDFGKTYSVSSFLKVGNLSSLFFEDQSVVMESEPARLVSTSVDNSFGPNSTTLKLTSRRLTLKAEYELTLSFSPTSPLPSPSNSGSTTTVNVTVTSETDNSVLLSLYPSSEADLVYGQTYVVRSMKTGLSESILIEGTDCWFATPSEPGRLASIVVGSMISDGDSSTITLSFSSFSLKACTCYTFEFGSSALEGGVSHSKTLNLTTEADGSLSPFVMTLFPVGSTEAEKKSQFEFNRTYLLTSLKDSSSDILFDTPTALKIPEEPTRLTSVSITGYAEKEKKVDICVSGVMMKEGEKYTLVVNETGTTTEKRMNVTFSSQTEGRGSATLFPHLGADLEYNTNYTLTSVLDSESQPILFISGLTFKTKSEPERLLTISAGSFVVDSQKSAISLSFTSSALLAQTEYTLTLKSQPKSGDTAHQKTLKVTTDEDGCIPDLSAVLYPLKDEEGRNGQLEFDTTYSLSSLTRESTPIFFESLSTIFHTNPESPRIENVVSGILSKDRSEVTMILSGRALTGSLGQLEFSDGTTRWTSSSDLLCSSPTECSVVFKTGLGESEDHLAFGGVYEVVSSDVSKYVVYFGLSVRVPMPPRFDSVLFEFGNSLNTSCMIVFCGSDLVAGRSYSVVLSDSMLFSITVVNSSAAVSWPLAIGWTNTLEYSKTYTIESITPLSDEDGDVLFDELSFLTEAKPSEIMLCIDAAGSESKMCGTSSDPCGSIEIGWWIVGGIGLSSCTFSIVHNTTLKDQIVIGSSHEVVVRSGPSTKPELIVSPSSGSSEWLSEEKGEGVIDVLSSRVWMNEVDVVLMDSSSVVFLRVVDGRLTLESCSITGLSPSSPNSN</sequence>
<keyword evidence="2" id="KW-1185">Reference proteome</keyword>
<comment type="caution">
    <text evidence="1">The sequence shown here is derived from an EMBL/GenBank/DDBJ whole genome shotgun (WGS) entry which is preliminary data.</text>
</comment>
<protein>
    <submittedName>
        <fullName evidence="1">Uncharacterized protein</fullName>
    </submittedName>
</protein>
<accession>A0ABQ9XI53</accession>
<proteinExistence type="predicted"/>
<gene>
    <name evidence="1" type="ORF">BLNAU_14182</name>
</gene>
<reference evidence="1 2" key="1">
    <citation type="journal article" date="2022" name="bioRxiv">
        <title>Genomics of Preaxostyla Flagellates Illuminates Evolutionary Transitions and the Path Towards Mitochondrial Loss.</title>
        <authorList>
            <person name="Novak L.V.F."/>
            <person name="Treitli S.C."/>
            <person name="Pyrih J."/>
            <person name="Halakuc P."/>
            <person name="Pipaliya S.V."/>
            <person name="Vacek V."/>
            <person name="Brzon O."/>
            <person name="Soukal P."/>
            <person name="Eme L."/>
            <person name="Dacks J.B."/>
            <person name="Karnkowska A."/>
            <person name="Elias M."/>
            <person name="Hampl V."/>
        </authorList>
    </citation>
    <scope>NUCLEOTIDE SEQUENCE [LARGE SCALE GENOMIC DNA]</scope>
    <source>
        <strain evidence="1">NAU3</strain>
        <tissue evidence="1">Gut</tissue>
    </source>
</reference>
<organism evidence="1 2">
    <name type="scientific">Blattamonas nauphoetae</name>
    <dbReference type="NCBI Taxonomy" id="2049346"/>
    <lineage>
        <taxon>Eukaryota</taxon>
        <taxon>Metamonada</taxon>
        <taxon>Preaxostyla</taxon>
        <taxon>Oxymonadida</taxon>
        <taxon>Blattamonas</taxon>
    </lineage>
</organism>
<dbReference type="EMBL" id="JARBJD010000128">
    <property type="protein sequence ID" value="KAK2950880.1"/>
    <property type="molecule type" value="Genomic_DNA"/>
</dbReference>
<evidence type="ECO:0000313" key="2">
    <source>
        <dbReference type="Proteomes" id="UP001281761"/>
    </source>
</evidence>